<dbReference type="InterPro" id="IPR004629">
    <property type="entry name" value="WecG_TagA_CpsF"/>
</dbReference>
<dbReference type="PANTHER" id="PTHR34136:SF1">
    <property type="entry name" value="UDP-N-ACETYL-D-MANNOSAMINURONIC ACID TRANSFERASE"/>
    <property type="match status" value="1"/>
</dbReference>
<evidence type="ECO:0000256" key="2">
    <source>
        <dbReference type="ARBA" id="ARBA00022679"/>
    </source>
</evidence>
<dbReference type="GO" id="GO:0047244">
    <property type="term" value="F:N-acetylglucosaminyldiphosphoundecaprenol N-acetyl-beta-D-mannosaminyltransferase activity"/>
    <property type="evidence" value="ECO:0007669"/>
    <property type="project" value="UniProtKB-EC"/>
</dbReference>
<dbReference type="NCBIfam" id="TIGR00696">
    <property type="entry name" value="wecG_tagA_cpsF"/>
    <property type="match status" value="1"/>
</dbReference>
<dbReference type="EC" id="2.4.1.187" evidence="3"/>
<dbReference type="EMBL" id="JACCFL010000001">
    <property type="protein sequence ID" value="NYJ23011.1"/>
    <property type="molecule type" value="Genomic_DNA"/>
</dbReference>
<dbReference type="Pfam" id="PF03808">
    <property type="entry name" value="Glyco_tran_WecG"/>
    <property type="match status" value="1"/>
</dbReference>
<gene>
    <name evidence="3" type="ORF">HNR13_001298</name>
</gene>
<dbReference type="CDD" id="cd06533">
    <property type="entry name" value="Glyco_transf_WecG_TagA"/>
    <property type="match status" value="1"/>
</dbReference>
<dbReference type="Proteomes" id="UP000578352">
    <property type="component" value="Unassembled WGS sequence"/>
</dbReference>
<proteinExistence type="predicted"/>
<dbReference type="RefSeq" id="WP_179604990.1">
    <property type="nucleotide sequence ID" value="NZ_BAABEH010000001.1"/>
</dbReference>
<keyword evidence="2 3" id="KW-0808">Transferase</keyword>
<reference evidence="3 4" key="1">
    <citation type="submission" date="2020-07" db="EMBL/GenBank/DDBJ databases">
        <title>Sequencing the genomes of 1000 actinobacteria strains.</title>
        <authorList>
            <person name="Klenk H.-P."/>
        </authorList>
    </citation>
    <scope>NUCLEOTIDE SEQUENCE [LARGE SCALE GENOMIC DNA]</scope>
    <source>
        <strain evidence="3 4">DSM 15165</strain>
    </source>
</reference>
<accession>A0A853CU99</accession>
<protein>
    <submittedName>
        <fullName evidence="3">N-acetylglucosaminyldiphosphoundecaprenol N-acetyl-beta-D-mannosaminyltransferase</fullName>
        <ecNumber evidence="3">2.4.1.187</ecNumber>
    </submittedName>
</protein>
<comment type="caution">
    <text evidence="3">The sequence shown here is derived from an EMBL/GenBank/DDBJ whole genome shotgun (WGS) entry which is preliminary data.</text>
</comment>
<evidence type="ECO:0000256" key="1">
    <source>
        <dbReference type="ARBA" id="ARBA00022676"/>
    </source>
</evidence>
<keyword evidence="1 3" id="KW-0328">Glycosyltransferase</keyword>
<evidence type="ECO:0000313" key="4">
    <source>
        <dbReference type="Proteomes" id="UP000578352"/>
    </source>
</evidence>
<evidence type="ECO:0000313" key="3">
    <source>
        <dbReference type="EMBL" id="NYJ23011.1"/>
    </source>
</evidence>
<dbReference type="AlphaFoldDB" id="A0A853CU99"/>
<organism evidence="3 4">
    <name type="scientific">Leifsonia shinshuensis</name>
    <dbReference type="NCBI Taxonomy" id="150026"/>
    <lineage>
        <taxon>Bacteria</taxon>
        <taxon>Bacillati</taxon>
        <taxon>Actinomycetota</taxon>
        <taxon>Actinomycetes</taxon>
        <taxon>Micrococcales</taxon>
        <taxon>Microbacteriaceae</taxon>
        <taxon>Leifsonia</taxon>
    </lineage>
</organism>
<sequence>MQTFERAVIGGLKLDRADQDASSRHVLDLARADGGIVVTSNVSITRHLRTVGLPELEEQTSFWTVDGVPLTWLLRIAGKGRFPRVTGTDLMNGVIEHPRSEGLRIGIVGAAAVEAEAFYRARRHDHVHGADLPFAEPGSPELVDAASAFIERVRPDVLFVCLGFPKQEHLILELRRRHGDDGIVFIGAGAAAQMNTGQFPRAPRLLQRLGLEWVWRMGQDPSRLVKRYLLQDLPWLVGMIPVALAERFRAPQAAAAPAAASASAPDQAPA</sequence>
<name>A0A853CU99_9MICO</name>
<dbReference type="PANTHER" id="PTHR34136">
    <property type="match status" value="1"/>
</dbReference>